<reference evidence="1" key="2">
    <citation type="journal article" date="2015" name="Fish Shellfish Immunol.">
        <title>Early steps in the European eel (Anguilla anguilla)-Vibrio vulnificus interaction in the gills: Role of the RtxA13 toxin.</title>
        <authorList>
            <person name="Callol A."/>
            <person name="Pajuelo D."/>
            <person name="Ebbesson L."/>
            <person name="Teles M."/>
            <person name="MacKenzie S."/>
            <person name="Amaro C."/>
        </authorList>
    </citation>
    <scope>NUCLEOTIDE SEQUENCE</scope>
</reference>
<dbReference type="EMBL" id="GBXM01071851">
    <property type="protein sequence ID" value="JAH36726.1"/>
    <property type="molecule type" value="Transcribed_RNA"/>
</dbReference>
<name>A0A0E9S634_ANGAN</name>
<organism evidence="1">
    <name type="scientific">Anguilla anguilla</name>
    <name type="common">European freshwater eel</name>
    <name type="synonym">Muraena anguilla</name>
    <dbReference type="NCBI Taxonomy" id="7936"/>
    <lineage>
        <taxon>Eukaryota</taxon>
        <taxon>Metazoa</taxon>
        <taxon>Chordata</taxon>
        <taxon>Craniata</taxon>
        <taxon>Vertebrata</taxon>
        <taxon>Euteleostomi</taxon>
        <taxon>Actinopterygii</taxon>
        <taxon>Neopterygii</taxon>
        <taxon>Teleostei</taxon>
        <taxon>Anguilliformes</taxon>
        <taxon>Anguillidae</taxon>
        <taxon>Anguilla</taxon>
    </lineage>
</organism>
<proteinExistence type="predicted"/>
<accession>A0A0E9S634</accession>
<reference evidence="1" key="1">
    <citation type="submission" date="2014-11" db="EMBL/GenBank/DDBJ databases">
        <authorList>
            <person name="Amaro Gonzalez C."/>
        </authorList>
    </citation>
    <scope>NUCLEOTIDE SEQUENCE</scope>
</reference>
<protein>
    <submittedName>
        <fullName evidence="1">Uncharacterized protein</fullName>
    </submittedName>
</protein>
<dbReference type="AlphaFoldDB" id="A0A0E9S634"/>
<evidence type="ECO:0000313" key="1">
    <source>
        <dbReference type="EMBL" id="JAH36726.1"/>
    </source>
</evidence>
<sequence>MTTGAEAEELKQVCHRCTGLKLKLKTVHKSNRNLGHCFHAKGEKVSTSHHPSTKS</sequence>